<dbReference type="GO" id="GO:0006886">
    <property type="term" value="P:intracellular protein transport"/>
    <property type="evidence" value="ECO:0007669"/>
    <property type="project" value="UniProtKB-UniRule"/>
</dbReference>
<dbReference type="InterPro" id="IPR001180">
    <property type="entry name" value="CNH_dom"/>
</dbReference>
<evidence type="ECO:0000256" key="2">
    <source>
        <dbReference type="ARBA" id="ARBA00023136"/>
    </source>
</evidence>
<evidence type="ECO:0000256" key="3">
    <source>
        <dbReference type="ARBA" id="ARBA00038201"/>
    </source>
</evidence>
<dbReference type="Proteomes" id="UP000053766">
    <property type="component" value="Unassembled WGS sequence"/>
</dbReference>
<dbReference type="InterPro" id="IPR032914">
    <property type="entry name" value="Vam6/VPS39/TRAP1"/>
</dbReference>
<evidence type="ECO:0000313" key="6">
    <source>
        <dbReference type="EMBL" id="KJH52141.1"/>
    </source>
</evidence>
<reference evidence="6 7" key="1">
    <citation type="submission" date="2013-11" db="EMBL/GenBank/DDBJ databases">
        <title>Draft genome of the bovine lungworm Dictyocaulus viviparus.</title>
        <authorList>
            <person name="Mitreva M."/>
        </authorList>
    </citation>
    <scope>NUCLEOTIDE SEQUENCE [LARGE SCALE GENOMIC DNA]</scope>
    <source>
        <strain evidence="6 7">HannoverDv2000</strain>
    </source>
</reference>
<gene>
    <name evidence="6" type="ORF">DICVIV_01606</name>
</gene>
<accession>A0A0D8YC40</accession>
<reference evidence="7" key="2">
    <citation type="journal article" date="2016" name="Sci. Rep.">
        <title>Dictyocaulus viviparus genome, variome and transcriptome elucidate lungworm biology and support future intervention.</title>
        <authorList>
            <person name="McNulty S.N."/>
            <person name="Strube C."/>
            <person name="Rosa B.A."/>
            <person name="Martin J.C."/>
            <person name="Tyagi R."/>
            <person name="Choi Y.J."/>
            <person name="Wang Q."/>
            <person name="Hallsworth Pepin K."/>
            <person name="Zhang X."/>
            <person name="Ozersky P."/>
            <person name="Wilson R.K."/>
            <person name="Sternberg P.W."/>
            <person name="Gasser R.B."/>
            <person name="Mitreva M."/>
        </authorList>
    </citation>
    <scope>NUCLEOTIDE SEQUENCE [LARGE SCALE GENOMIC DNA]</scope>
    <source>
        <strain evidence="7">HannoverDv2000</strain>
    </source>
</reference>
<dbReference type="GO" id="GO:0016020">
    <property type="term" value="C:membrane"/>
    <property type="evidence" value="ECO:0007669"/>
    <property type="project" value="TreeGrafter"/>
</dbReference>
<evidence type="ECO:0000259" key="5">
    <source>
        <dbReference type="PROSITE" id="PS50219"/>
    </source>
</evidence>
<dbReference type="PANTHER" id="PTHR12894">
    <property type="entry name" value="CNH DOMAIN CONTAINING"/>
    <property type="match status" value="1"/>
</dbReference>
<comment type="similarity">
    <text evidence="3">Belongs to the VAM6/VPS39 family.</text>
</comment>
<dbReference type="PANTHER" id="PTHR12894:SF49">
    <property type="entry name" value="VAM6_VPS39-LIKE PROTEIN"/>
    <property type="match status" value="1"/>
</dbReference>
<dbReference type="AlphaFoldDB" id="A0A0D8YC40"/>
<evidence type="ECO:0000256" key="1">
    <source>
        <dbReference type="ARBA" id="ARBA00004184"/>
    </source>
</evidence>
<dbReference type="EMBL" id="KN716169">
    <property type="protein sequence ID" value="KJH52141.1"/>
    <property type="molecule type" value="Genomic_DNA"/>
</dbReference>
<dbReference type="InterPro" id="IPR000547">
    <property type="entry name" value="Clathrin_H-chain/VPS_repeat"/>
</dbReference>
<dbReference type="Pfam" id="PF00780">
    <property type="entry name" value="CNH"/>
    <property type="match status" value="1"/>
</dbReference>
<keyword evidence="7" id="KW-1185">Reference proteome</keyword>
<evidence type="ECO:0000313" key="7">
    <source>
        <dbReference type="Proteomes" id="UP000053766"/>
    </source>
</evidence>
<dbReference type="Pfam" id="PF10367">
    <property type="entry name" value="zf-Vps39_C"/>
    <property type="match status" value="1"/>
</dbReference>
<evidence type="ECO:0000256" key="4">
    <source>
        <dbReference type="PROSITE-ProRule" id="PRU01006"/>
    </source>
</evidence>
<dbReference type="GO" id="GO:0005737">
    <property type="term" value="C:cytoplasm"/>
    <property type="evidence" value="ECO:0007669"/>
    <property type="project" value="TreeGrafter"/>
</dbReference>
<dbReference type="InterPro" id="IPR019453">
    <property type="entry name" value="VPS39/TGFA1_Znf"/>
</dbReference>
<comment type="subcellular location">
    <subcellularLocation>
        <location evidence="1">Endomembrane system</location>
        <topology evidence="1">Peripheral membrane protein</topology>
    </subcellularLocation>
</comment>
<dbReference type="GO" id="GO:0012505">
    <property type="term" value="C:endomembrane system"/>
    <property type="evidence" value="ECO:0007669"/>
    <property type="project" value="UniProtKB-SubCell"/>
</dbReference>
<feature type="repeat" description="CHCR" evidence="4">
    <location>
        <begin position="531"/>
        <end position="710"/>
    </location>
</feature>
<dbReference type="PROSITE" id="PS50219">
    <property type="entry name" value="CNH"/>
    <property type="match status" value="1"/>
</dbReference>
<feature type="domain" description="CNH" evidence="5">
    <location>
        <begin position="1"/>
        <end position="270"/>
    </location>
</feature>
<keyword evidence="2" id="KW-0472">Membrane</keyword>
<sequence>MYEAYSANEVAMKLPLEITSLACQSRRGFDLDNLCKQFEKKAVLDINVSEDVDMLFCVSDGQISAHSLKDRHYPVIATLNKVKPVHCFTTWICKDSGQLYILVSSKRRLYLFKWVEKDFSEVRFDYNQSFADKPTTLRVFDNTLLLNCGREYLLIKLLRTGSGADESWTGDCRRLLEFHENAAILVMDDRKLLGFAHSDSLLFTDLCGQKTTTTDLRFTDVLLDIVYDSPYLVALLPKGQVEVRSISPPYLIQSMVLSKASLLSLGIPGCIFVSSSFDVWMLDVHSNIRKNVSFLVADKQFDLAMQIAEVSSAFTDENKVEIKRQAALNLFHRKRFEESFQLHAEIKTVVIQMVSDVITIIQMFPEFLPEKLQKNAAAFDLPANDKKRALLALGNYLSAVRSDLSKQLERCSREKFHHQQRYSENLRELRISLQVVDTALLKCYLQTRPSLVDSLLRLHNNSCFFEDAESILLAEHRLPSLFIFDPNSDPFFHGFTKTVTYLQTLGNTHLELIFKYACWVLDKDIECGLEIFIGEESDLARNLDRQAVFTFLRTNYVAAVIPYLEHLVYTWEETRQQFHDALAEHYIIRVKLLHQDYVHTFPDDENITRIGDDDGELGNMRRRLIKFLRYSLYYSPQAVLLQLSNCVFYEERALVLGRLKHHEQALTIYTAILNDFESAEEYCRIYYDQNDEINSKVYLFLFRAFVTPSDPVIAGVHEKDLPTPAPDILSAIRVLNKYADKIDTVYALRLIPADTLLCTLSKALHTVIQTTQEKASALELQRSISACGVESHKERLHHVLSQRIVIGNSSECCKCGKRIGNSAFVRYPADGRLAHFGCYNESADKNVL</sequence>
<protein>
    <recommendedName>
        <fullName evidence="5">CNH domain-containing protein</fullName>
    </recommendedName>
</protein>
<dbReference type="GO" id="GO:0006914">
    <property type="term" value="P:autophagy"/>
    <property type="evidence" value="ECO:0007669"/>
    <property type="project" value="TreeGrafter"/>
</dbReference>
<dbReference type="GO" id="GO:0034058">
    <property type="term" value="P:endosomal vesicle fusion"/>
    <property type="evidence" value="ECO:0007669"/>
    <property type="project" value="TreeGrafter"/>
</dbReference>
<name>A0A0D8YC40_DICVI</name>
<dbReference type="Pfam" id="PF10366">
    <property type="entry name" value="Vps39_1"/>
    <property type="match status" value="1"/>
</dbReference>
<proteinExistence type="inferred from homology"/>
<organism evidence="6 7">
    <name type="scientific">Dictyocaulus viviparus</name>
    <name type="common">Bovine lungworm</name>
    <dbReference type="NCBI Taxonomy" id="29172"/>
    <lineage>
        <taxon>Eukaryota</taxon>
        <taxon>Metazoa</taxon>
        <taxon>Ecdysozoa</taxon>
        <taxon>Nematoda</taxon>
        <taxon>Chromadorea</taxon>
        <taxon>Rhabditida</taxon>
        <taxon>Rhabditina</taxon>
        <taxon>Rhabditomorpha</taxon>
        <taxon>Strongyloidea</taxon>
        <taxon>Metastrongylidae</taxon>
        <taxon>Dictyocaulus</taxon>
    </lineage>
</organism>
<dbReference type="PROSITE" id="PS50236">
    <property type="entry name" value="CHCR"/>
    <property type="match status" value="1"/>
</dbReference>
<dbReference type="STRING" id="29172.A0A0D8YC40"/>
<dbReference type="OrthoDB" id="5325112at2759"/>
<dbReference type="InterPro" id="IPR019452">
    <property type="entry name" value="VPS39/TGF_beta_rcpt-assoc_1"/>
</dbReference>